<dbReference type="Proteomes" id="UP000290288">
    <property type="component" value="Unassembled WGS sequence"/>
</dbReference>
<keyword evidence="2" id="KW-0472">Membrane</keyword>
<feature type="compositionally biased region" description="Polar residues" evidence="1">
    <location>
        <begin position="135"/>
        <end position="147"/>
    </location>
</feature>
<keyword evidence="2" id="KW-0812">Transmembrane</keyword>
<name>A0A4Q2D6U3_9AGAR</name>
<accession>A0A4Q2D6U3</accession>
<evidence type="ECO:0000313" key="3">
    <source>
        <dbReference type="EMBL" id="RXW15197.1"/>
    </source>
</evidence>
<comment type="caution">
    <text evidence="3">The sequence shown here is derived from an EMBL/GenBank/DDBJ whole genome shotgun (WGS) entry which is preliminary data.</text>
</comment>
<reference evidence="3 4" key="1">
    <citation type="submission" date="2019-01" db="EMBL/GenBank/DDBJ databases">
        <title>Draft genome sequence of Psathyrella aberdarensis IHI B618.</title>
        <authorList>
            <person name="Buettner E."/>
            <person name="Kellner H."/>
        </authorList>
    </citation>
    <scope>NUCLEOTIDE SEQUENCE [LARGE SCALE GENOMIC DNA]</scope>
    <source>
        <strain evidence="3 4">IHI B618</strain>
    </source>
</reference>
<proteinExistence type="predicted"/>
<dbReference type="AlphaFoldDB" id="A0A4Q2D6U3"/>
<keyword evidence="2" id="KW-1133">Transmembrane helix</keyword>
<gene>
    <name evidence="3" type="ORF">EST38_g10653</name>
</gene>
<dbReference type="OrthoDB" id="2657661at2759"/>
<feature type="region of interest" description="Disordered" evidence="1">
    <location>
        <begin position="51"/>
        <end position="94"/>
    </location>
</feature>
<protein>
    <recommendedName>
        <fullName evidence="5">WW domain-containing protein</fullName>
    </recommendedName>
</protein>
<evidence type="ECO:0008006" key="5">
    <source>
        <dbReference type="Google" id="ProtNLM"/>
    </source>
</evidence>
<evidence type="ECO:0000256" key="2">
    <source>
        <dbReference type="SAM" id="Phobius"/>
    </source>
</evidence>
<dbReference type="EMBL" id="SDEE01000583">
    <property type="protein sequence ID" value="RXW15197.1"/>
    <property type="molecule type" value="Genomic_DNA"/>
</dbReference>
<feature type="compositionally biased region" description="Polar residues" evidence="1">
    <location>
        <begin position="82"/>
        <end position="91"/>
    </location>
</feature>
<organism evidence="3 4">
    <name type="scientific">Candolleomyces aberdarensis</name>
    <dbReference type="NCBI Taxonomy" id="2316362"/>
    <lineage>
        <taxon>Eukaryota</taxon>
        <taxon>Fungi</taxon>
        <taxon>Dikarya</taxon>
        <taxon>Basidiomycota</taxon>
        <taxon>Agaricomycotina</taxon>
        <taxon>Agaricomycetes</taxon>
        <taxon>Agaricomycetidae</taxon>
        <taxon>Agaricales</taxon>
        <taxon>Agaricineae</taxon>
        <taxon>Psathyrellaceae</taxon>
        <taxon>Candolleomyces</taxon>
    </lineage>
</organism>
<sequence>MATISLLRKLFDIFKELISSCNRLAKKARIRLLQKLAYLWTLARAYCSKAKTTRTTDPKRDPPPPPALVNSPKYNDCKEGSTTETNPATISHTHDDVIPLDSSISCSLHPDPDMVRGNASRTSFQHGLNLAQPAHASQNAPRSTLNLPPSPSDTHSDQEGYTFIVKSPKLGSGQEGEGEGTNSSSPAESVLALPASVASIHAENLDHDLDLAQTRIFPIMPEFFQRYDRQAFLKEEETKMIIDPFTLDFQLHPDPPGWKPIANPEGILCFYNEEKKAVTEANLYEDVYYQKITSDIATLEDFIRAKKFKMPENYTLAMDLNMQPNGTIDTDYYYVDHCRRIVFFLEEIEAQTNIPVWSQLKGVTSVAHLKHEIEAQYWYHGKLYPSTIELKAKHVVELGDVILHYLGDLTITSYSLSIFSADELNAMLSQVNTLRENVEHSLPGAASFLSQMMHIFARQRFHNWHSTPQARIYYDQSVHGKCYRKTLLIKILSPLLFSAPDIHLASLRNLWVDQLMLSRVWKEAIETLSQEWREFTLCATVLLNANVAYLAIQSIDNNPPGYRSPAQISCYLSIVASLGSIIIGLLLMRQNTARNHGLDKVNTFLQVRSSPGLGLETLAILYSLPYALLLWA</sequence>
<feature type="region of interest" description="Disordered" evidence="1">
    <location>
        <begin position="133"/>
        <end position="188"/>
    </location>
</feature>
<evidence type="ECO:0000313" key="4">
    <source>
        <dbReference type="Proteomes" id="UP000290288"/>
    </source>
</evidence>
<feature type="transmembrane region" description="Helical" evidence="2">
    <location>
        <begin position="609"/>
        <end position="631"/>
    </location>
</feature>
<dbReference type="STRING" id="2316362.A0A4Q2D6U3"/>
<evidence type="ECO:0000256" key="1">
    <source>
        <dbReference type="SAM" id="MobiDB-lite"/>
    </source>
</evidence>
<keyword evidence="4" id="KW-1185">Reference proteome</keyword>
<feature type="transmembrane region" description="Helical" evidence="2">
    <location>
        <begin position="571"/>
        <end position="588"/>
    </location>
</feature>